<sequence length="21" mass="2422">MGRRFILYLNQIIGLVVSLCI</sequence>
<evidence type="ECO:0000313" key="1">
    <source>
        <dbReference type="EMBL" id="JAD67609.1"/>
    </source>
</evidence>
<dbReference type="AlphaFoldDB" id="A0A0A9BUD5"/>
<proteinExistence type="predicted"/>
<reference evidence="1" key="1">
    <citation type="submission" date="2014-09" db="EMBL/GenBank/DDBJ databases">
        <authorList>
            <person name="Magalhaes I.L.F."/>
            <person name="Oliveira U."/>
            <person name="Santos F.R."/>
            <person name="Vidigal T.H.D.A."/>
            <person name="Brescovit A.D."/>
            <person name="Santos A.J."/>
        </authorList>
    </citation>
    <scope>NUCLEOTIDE SEQUENCE</scope>
    <source>
        <tissue evidence="1">Shoot tissue taken approximately 20 cm above the soil surface</tissue>
    </source>
</reference>
<protein>
    <submittedName>
        <fullName evidence="1">Uncharacterized protein</fullName>
    </submittedName>
</protein>
<accession>A0A0A9BUD5</accession>
<dbReference type="EMBL" id="GBRH01230286">
    <property type="protein sequence ID" value="JAD67609.1"/>
    <property type="molecule type" value="Transcribed_RNA"/>
</dbReference>
<reference evidence="1" key="2">
    <citation type="journal article" date="2015" name="Data Brief">
        <title>Shoot transcriptome of the giant reed, Arundo donax.</title>
        <authorList>
            <person name="Barrero R.A."/>
            <person name="Guerrero F.D."/>
            <person name="Moolhuijzen P."/>
            <person name="Goolsby J.A."/>
            <person name="Tidwell J."/>
            <person name="Bellgard S.E."/>
            <person name="Bellgard M.I."/>
        </authorList>
    </citation>
    <scope>NUCLEOTIDE SEQUENCE</scope>
    <source>
        <tissue evidence="1">Shoot tissue taken approximately 20 cm above the soil surface</tissue>
    </source>
</reference>
<name>A0A0A9BUD5_ARUDO</name>
<organism evidence="1">
    <name type="scientific">Arundo donax</name>
    <name type="common">Giant reed</name>
    <name type="synonym">Donax arundinaceus</name>
    <dbReference type="NCBI Taxonomy" id="35708"/>
    <lineage>
        <taxon>Eukaryota</taxon>
        <taxon>Viridiplantae</taxon>
        <taxon>Streptophyta</taxon>
        <taxon>Embryophyta</taxon>
        <taxon>Tracheophyta</taxon>
        <taxon>Spermatophyta</taxon>
        <taxon>Magnoliopsida</taxon>
        <taxon>Liliopsida</taxon>
        <taxon>Poales</taxon>
        <taxon>Poaceae</taxon>
        <taxon>PACMAD clade</taxon>
        <taxon>Arundinoideae</taxon>
        <taxon>Arundineae</taxon>
        <taxon>Arundo</taxon>
    </lineage>
</organism>